<dbReference type="SUPFAM" id="SSF48452">
    <property type="entry name" value="TPR-like"/>
    <property type="match status" value="3"/>
</dbReference>
<comment type="caution">
    <text evidence="5">The sequence shown here is derived from an EMBL/GenBank/DDBJ whole genome shotgun (WGS) entry which is preliminary data.</text>
</comment>
<dbReference type="PROSITE" id="PS51755">
    <property type="entry name" value="OMPR_PHOB"/>
    <property type="match status" value="1"/>
</dbReference>
<reference evidence="6" key="1">
    <citation type="journal article" date="2019" name="Int. J. Syst. Evol. Microbiol.">
        <title>The Global Catalogue of Microorganisms (GCM) 10K type strain sequencing project: providing services to taxonomists for standard genome sequencing and annotation.</title>
        <authorList>
            <consortium name="The Broad Institute Genomics Platform"/>
            <consortium name="The Broad Institute Genome Sequencing Center for Infectious Disease"/>
            <person name="Wu L."/>
            <person name="Ma J."/>
        </authorList>
    </citation>
    <scope>NUCLEOTIDE SEQUENCE [LARGE SCALE GENOMIC DNA]</scope>
    <source>
        <strain evidence="6">KCTC 42953</strain>
    </source>
</reference>
<evidence type="ECO:0000256" key="2">
    <source>
        <dbReference type="PROSITE-ProRule" id="PRU01091"/>
    </source>
</evidence>
<evidence type="ECO:0000256" key="3">
    <source>
        <dbReference type="SAM" id="Coils"/>
    </source>
</evidence>
<dbReference type="PANTHER" id="PTHR47691">
    <property type="entry name" value="REGULATOR-RELATED"/>
    <property type="match status" value="1"/>
</dbReference>
<evidence type="ECO:0000313" key="5">
    <source>
        <dbReference type="EMBL" id="MFC3194410.1"/>
    </source>
</evidence>
<keyword evidence="1 2" id="KW-0238">DNA-binding</keyword>
<gene>
    <name evidence="5" type="ORF">ACFODZ_09175</name>
</gene>
<dbReference type="InterPro" id="IPR011990">
    <property type="entry name" value="TPR-like_helical_dom_sf"/>
</dbReference>
<dbReference type="SMART" id="SM00862">
    <property type="entry name" value="Trans_reg_C"/>
    <property type="match status" value="1"/>
</dbReference>
<keyword evidence="3" id="KW-0175">Coiled coil</keyword>
<dbReference type="Proteomes" id="UP001595533">
    <property type="component" value="Unassembled WGS sequence"/>
</dbReference>
<dbReference type="InterPro" id="IPR036388">
    <property type="entry name" value="WH-like_DNA-bd_sf"/>
</dbReference>
<dbReference type="InterPro" id="IPR016032">
    <property type="entry name" value="Sig_transdc_resp-reg_C-effctor"/>
</dbReference>
<keyword evidence="6" id="KW-1185">Reference proteome</keyword>
<dbReference type="CDD" id="cd00383">
    <property type="entry name" value="trans_reg_C"/>
    <property type="match status" value="1"/>
</dbReference>
<organism evidence="5 6">
    <name type="scientific">Marinicella sediminis</name>
    <dbReference type="NCBI Taxonomy" id="1792834"/>
    <lineage>
        <taxon>Bacteria</taxon>
        <taxon>Pseudomonadati</taxon>
        <taxon>Pseudomonadota</taxon>
        <taxon>Gammaproteobacteria</taxon>
        <taxon>Lysobacterales</taxon>
        <taxon>Marinicellaceae</taxon>
        <taxon>Marinicella</taxon>
    </lineage>
</organism>
<dbReference type="InterPro" id="IPR001867">
    <property type="entry name" value="OmpR/PhoB-type_DNA-bd"/>
</dbReference>
<feature type="coiled-coil region" evidence="3">
    <location>
        <begin position="599"/>
        <end position="659"/>
    </location>
</feature>
<proteinExistence type="predicted"/>
<feature type="DNA-binding region" description="OmpR/PhoB-type" evidence="2">
    <location>
        <begin position="1"/>
        <end position="97"/>
    </location>
</feature>
<protein>
    <submittedName>
        <fullName evidence="5">Tetratricopeptide repeat protein</fullName>
    </submittedName>
</protein>
<dbReference type="Pfam" id="PF13424">
    <property type="entry name" value="TPR_12"/>
    <property type="match status" value="2"/>
</dbReference>
<sequence>MKYRFAGFELDLKTNELHHGSQPIPLTRQGYHLLVYLLSHADQIHSKDDLIAHVWKGRIVSDNTIDQSISKLRKLLHGYQSGDYIETVYGQGIRFIPEVTCTEKTTQPGKQKPILLVIVITCLGLMLWQFSERSGPTQPTERPQVMIISDTSNADWAQSGAEQMISQLLSYSGAATVRPATDRPRFIDQQSYITSQQSFNPQLITANTAISQQQGAYTLQLDLHGPQINAQKSFTGANLSKVMDQATLWLSENIGGMKLANDHLALIPSEGHVTELYLRALNSVSQNDFDKALKQLELVTEEAPGFLLGRFQLAHVLQLQNKLDRSLATLQTLSQLPVNNELSIAVTSLTAYILDTMGEYEQAEQIYEDLFKRHQNQVSVPLLKARYEYAYTLMNRNQASAAEQQLDWVLSHLNERTQPALQADVHALKGSLLQRQGEMKGASEQLQLALDMFERNRDSLGAAKTHSSLARIASHQANYALAESHLQESLAITREVGFKLGEGATLNELAYVLMVQGQHQRAHKQVQQLMTIATEIDYPAMQMAARQLFFDMAREQRDWSAAERHLEQHRQLAETTGHQRALIKNQMLALSLWVDAGQIQRTAELITALQQHIDEQQETRMQPRLDWLKARVLLQTGGLEQARQALEQALTLARQSEDGESIININNTLAEIHLQQNQPELALQKLDNAAAFKPFALPYLRLRALAYQSLGEPIKALETMNLCRQQAADLWTTEDSRLLDELTNQANTSMAETET</sequence>
<evidence type="ECO:0000313" key="6">
    <source>
        <dbReference type="Proteomes" id="UP001595533"/>
    </source>
</evidence>
<dbReference type="PANTHER" id="PTHR47691:SF3">
    <property type="entry name" value="HTH-TYPE TRANSCRIPTIONAL REGULATOR RV0890C-RELATED"/>
    <property type="match status" value="1"/>
</dbReference>
<dbReference type="SMART" id="SM00028">
    <property type="entry name" value="TPR"/>
    <property type="match status" value="9"/>
</dbReference>
<dbReference type="Gene3D" id="1.10.10.10">
    <property type="entry name" value="Winged helix-like DNA-binding domain superfamily/Winged helix DNA-binding domain"/>
    <property type="match status" value="1"/>
</dbReference>
<name>A0ABV7JC35_9GAMM</name>
<feature type="domain" description="OmpR/PhoB-type" evidence="4">
    <location>
        <begin position="1"/>
        <end position="97"/>
    </location>
</feature>
<evidence type="ECO:0000256" key="1">
    <source>
        <dbReference type="ARBA" id="ARBA00023125"/>
    </source>
</evidence>
<dbReference type="SUPFAM" id="SSF46894">
    <property type="entry name" value="C-terminal effector domain of the bipartite response regulators"/>
    <property type="match status" value="1"/>
</dbReference>
<dbReference type="InterPro" id="IPR019734">
    <property type="entry name" value="TPR_rpt"/>
</dbReference>
<accession>A0ABV7JC35</accession>
<dbReference type="Pfam" id="PF00486">
    <property type="entry name" value="Trans_reg_C"/>
    <property type="match status" value="1"/>
</dbReference>
<dbReference type="EMBL" id="JBHRTS010000004">
    <property type="protein sequence ID" value="MFC3194410.1"/>
    <property type="molecule type" value="Genomic_DNA"/>
</dbReference>
<dbReference type="Gene3D" id="1.25.40.10">
    <property type="entry name" value="Tetratricopeptide repeat domain"/>
    <property type="match status" value="3"/>
</dbReference>
<evidence type="ECO:0000259" key="4">
    <source>
        <dbReference type="PROSITE" id="PS51755"/>
    </source>
</evidence>
<dbReference type="RefSeq" id="WP_077411122.1">
    <property type="nucleotide sequence ID" value="NZ_JBHRTS010000004.1"/>
</dbReference>